<evidence type="ECO:0000313" key="5">
    <source>
        <dbReference type="Proteomes" id="UP001235939"/>
    </source>
</evidence>
<sequence>VLLDATKAMCMLRGTYNVVNVAQTWMAEQRTESEKKKQEELREQYEKEQELYNNKALISKESKDKIALNFMYEAPPGAKRERQKEDDEPEYKFEWQRKYNAPREDFAKNNADIRDQPFGIQVRNVHCIKCKQWGHVNTDRECPLYNQSISTLPSTATTSMDPSELIQQMKQDGLQLKKCALGQSSTRPNQMMLLEDNEEEDPELTFLKSLTTKQKKKLLRKLDKMAQKQQGAKSKNKKKDKKKKKKKKDNKKKRKRSSSSESESSSSGSDSSDSEEDEPKRKKHKKHHHRQRSSSSSSSDDSHQHKKKRKKGEDHKSSKLIKKQEQELFTRFEHGSGNGVASSPGDMIARTLTNITAWKKTLRDITSLGGMIALNKTRGDLSPEGMTAQNQILEDTRARGRTHRNMSPREMTAHKQTSGDTKIPGGITAQTHVLATFQTAVPALSTGHGARPRISLEPHLLTDIQIQNSLVLKPFHSEMNSIVNRNCASEE</sequence>
<feature type="domain" description="CBF1-interacting co-repressor CIR N-terminal" evidence="3">
    <location>
        <begin position="15"/>
        <end position="48"/>
    </location>
</feature>
<keyword evidence="1" id="KW-0175">Coiled coil</keyword>
<accession>A0ABY6KGL8</accession>
<dbReference type="EMBL" id="CP092867">
    <property type="protein sequence ID" value="UYV67612.1"/>
    <property type="molecule type" value="Genomic_DNA"/>
</dbReference>
<gene>
    <name evidence="4" type="ORF">LAZ67_5001369</name>
</gene>
<feature type="compositionally biased region" description="Basic and acidic residues" evidence="2">
    <location>
        <begin position="311"/>
        <end position="320"/>
    </location>
</feature>
<dbReference type="SMART" id="SM01083">
    <property type="entry name" value="Cir_N"/>
    <property type="match status" value="1"/>
</dbReference>
<feature type="compositionally biased region" description="Basic residues" evidence="2">
    <location>
        <begin position="234"/>
        <end position="257"/>
    </location>
</feature>
<name>A0ABY6KGL8_9ARAC</name>
<feature type="non-terminal residue" evidence="4">
    <location>
        <position position="1"/>
    </location>
</feature>
<dbReference type="PANTHER" id="PTHR13151:SF2">
    <property type="entry name" value="COREPRESSOR INTERACTING WITH RBPJ 1"/>
    <property type="match status" value="1"/>
</dbReference>
<proteinExistence type="predicted"/>
<keyword evidence="5" id="KW-1185">Reference proteome</keyword>
<feature type="coiled-coil region" evidence="1">
    <location>
        <begin position="28"/>
        <end position="55"/>
    </location>
</feature>
<dbReference type="InterPro" id="IPR040014">
    <property type="entry name" value="CIR1"/>
</dbReference>
<evidence type="ECO:0000256" key="1">
    <source>
        <dbReference type="SAM" id="Coils"/>
    </source>
</evidence>
<feature type="compositionally biased region" description="Low complexity" evidence="2">
    <location>
        <begin position="259"/>
        <end position="271"/>
    </location>
</feature>
<feature type="compositionally biased region" description="Basic residues" evidence="2">
    <location>
        <begin position="281"/>
        <end position="292"/>
    </location>
</feature>
<organism evidence="4 5">
    <name type="scientific">Cordylochernes scorpioides</name>
    <dbReference type="NCBI Taxonomy" id="51811"/>
    <lineage>
        <taxon>Eukaryota</taxon>
        <taxon>Metazoa</taxon>
        <taxon>Ecdysozoa</taxon>
        <taxon>Arthropoda</taxon>
        <taxon>Chelicerata</taxon>
        <taxon>Arachnida</taxon>
        <taxon>Pseudoscorpiones</taxon>
        <taxon>Cheliferoidea</taxon>
        <taxon>Chernetidae</taxon>
        <taxon>Cordylochernes</taxon>
    </lineage>
</organism>
<dbReference type="InterPro" id="IPR019339">
    <property type="entry name" value="CIR_N_dom"/>
</dbReference>
<feature type="region of interest" description="Disordered" evidence="2">
    <location>
        <begin position="403"/>
        <end position="423"/>
    </location>
</feature>
<evidence type="ECO:0000259" key="3">
    <source>
        <dbReference type="SMART" id="SM01083"/>
    </source>
</evidence>
<dbReference type="Proteomes" id="UP001235939">
    <property type="component" value="Chromosome 05"/>
</dbReference>
<evidence type="ECO:0000313" key="4">
    <source>
        <dbReference type="EMBL" id="UYV67612.1"/>
    </source>
</evidence>
<protein>
    <submittedName>
        <fullName evidence="4">CIR1</fullName>
    </submittedName>
</protein>
<feature type="region of interest" description="Disordered" evidence="2">
    <location>
        <begin position="222"/>
        <end position="320"/>
    </location>
</feature>
<evidence type="ECO:0000256" key="2">
    <source>
        <dbReference type="SAM" id="MobiDB-lite"/>
    </source>
</evidence>
<dbReference type="Pfam" id="PF10197">
    <property type="entry name" value="Cir_N"/>
    <property type="match status" value="1"/>
</dbReference>
<reference evidence="4 5" key="1">
    <citation type="submission" date="2022-01" db="EMBL/GenBank/DDBJ databases">
        <title>A chromosomal length assembly of Cordylochernes scorpioides.</title>
        <authorList>
            <person name="Zeh D."/>
            <person name="Zeh J."/>
        </authorList>
    </citation>
    <scope>NUCLEOTIDE SEQUENCE [LARGE SCALE GENOMIC DNA]</scope>
    <source>
        <strain evidence="4">IN4F17</strain>
        <tissue evidence="4">Whole Body</tissue>
    </source>
</reference>
<dbReference type="PANTHER" id="PTHR13151">
    <property type="entry name" value="CBF1 INTERACTING COREPRESSOR CIR"/>
    <property type="match status" value="1"/>
</dbReference>